<protein>
    <submittedName>
        <fullName evidence="2">Recombinase family protein</fullName>
    </submittedName>
</protein>
<comment type="caution">
    <text evidence="2">The sequence shown here is derived from an EMBL/GenBank/DDBJ whole genome shotgun (WGS) entry which is preliminary data.</text>
</comment>
<keyword evidence="3" id="KW-1185">Reference proteome</keyword>
<dbReference type="EMBL" id="JACHKF010000001">
    <property type="protein sequence ID" value="MBB6569453.1"/>
    <property type="molecule type" value="Genomic_DNA"/>
</dbReference>
<dbReference type="Proteomes" id="UP000553957">
    <property type="component" value="Unassembled WGS sequence"/>
</dbReference>
<evidence type="ECO:0000313" key="1">
    <source>
        <dbReference type="EMBL" id="MBB6569453.1"/>
    </source>
</evidence>
<accession>A0A7Y4NY91</accession>
<sequence>MGEVVQPRPLVLGYARLAPYAGHGQHTITQAILSSYANREGLQLGTIYFDRVGSPPLFAHDEPTPGFHALVAGLLASRALGVVVPSVDAFGNQKDERVAELVDDLGVVVHAVDAKDIHDPRD</sequence>
<reference evidence="2 3" key="1">
    <citation type="submission" date="2020-05" db="EMBL/GenBank/DDBJ databases">
        <title>Genome sequence of Kribbella sandramycini ATCC 39419.</title>
        <authorList>
            <person name="Maclea K.S."/>
            <person name="Fair J.L."/>
        </authorList>
    </citation>
    <scope>NUCLEOTIDE SEQUENCE [LARGE SCALE GENOMIC DNA]</scope>
    <source>
        <strain evidence="2 3">ATCC 39419</strain>
    </source>
</reference>
<organism evidence="2 3">
    <name type="scientific">Kribbella sandramycini</name>
    <dbReference type="NCBI Taxonomy" id="60450"/>
    <lineage>
        <taxon>Bacteria</taxon>
        <taxon>Bacillati</taxon>
        <taxon>Actinomycetota</taxon>
        <taxon>Actinomycetes</taxon>
        <taxon>Propionibacteriales</taxon>
        <taxon>Kribbellaceae</taxon>
        <taxon>Kribbella</taxon>
    </lineage>
</organism>
<dbReference type="RefSeq" id="WP_171673195.1">
    <property type="nucleotide sequence ID" value="NZ_BAAAGT010000002.1"/>
</dbReference>
<evidence type="ECO:0000313" key="3">
    <source>
        <dbReference type="Proteomes" id="UP000534306"/>
    </source>
</evidence>
<evidence type="ECO:0000313" key="4">
    <source>
        <dbReference type="Proteomes" id="UP000553957"/>
    </source>
</evidence>
<reference evidence="1 4" key="2">
    <citation type="submission" date="2020-08" db="EMBL/GenBank/DDBJ databases">
        <title>Sequencing the genomes of 1000 actinobacteria strains.</title>
        <authorList>
            <person name="Klenk H.-P."/>
        </authorList>
    </citation>
    <scope>NUCLEOTIDE SEQUENCE [LARGE SCALE GENOMIC DNA]</scope>
    <source>
        <strain evidence="1 4">DSM 15626</strain>
    </source>
</reference>
<evidence type="ECO:0000313" key="2">
    <source>
        <dbReference type="EMBL" id="NOL40712.1"/>
    </source>
</evidence>
<dbReference type="EMBL" id="JABJRC010000002">
    <property type="protein sequence ID" value="NOL40712.1"/>
    <property type="molecule type" value="Genomic_DNA"/>
</dbReference>
<gene>
    <name evidence="1" type="ORF">HNR71_005090</name>
    <name evidence="2" type="ORF">HPO96_10690</name>
</gene>
<proteinExistence type="predicted"/>
<name>A0A7Y4NY91_9ACTN</name>
<dbReference type="Proteomes" id="UP000534306">
    <property type="component" value="Unassembled WGS sequence"/>
</dbReference>
<dbReference type="AlphaFoldDB" id="A0A7Y4NY91"/>